<dbReference type="InterPro" id="IPR036097">
    <property type="entry name" value="HisK_dim/P_sf"/>
</dbReference>
<keyword evidence="3" id="KW-0597">Phosphoprotein</keyword>
<dbReference type="InterPro" id="IPR004358">
    <property type="entry name" value="Sig_transdc_His_kin-like_C"/>
</dbReference>
<dbReference type="Proteomes" id="UP000294919">
    <property type="component" value="Unassembled WGS sequence"/>
</dbReference>
<dbReference type="EC" id="2.7.13.3" evidence="2"/>
<reference evidence="11 12" key="1">
    <citation type="submission" date="2019-03" db="EMBL/GenBank/DDBJ databases">
        <title>Genomic Encyclopedia of Type Strains, Phase IV (KMG-IV): sequencing the most valuable type-strain genomes for metagenomic binning, comparative biology and taxonomic classification.</title>
        <authorList>
            <person name="Goeker M."/>
        </authorList>
    </citation>
    <scope>NUCLEOTIDE SEQUENCE [LARGE SCALE GENOMIC DNA]</scope>
    <source>
        <strain evidence="11 12">DSM 102940</strain>
    </source>
</reference>
<dbReference type="CDD" id="cd00082">
    <property type="entry name" value="HisKA"/>
    <property type="match status" value="1"/>
</dbReference>
<feature type="domain" description="PAS" evidence="10">
    <location>
        <begin position="121"/>
        <end position="161"/>
    </location>
</feature>
<dbReference type="EMBL" id="SLWV01000007">
    <property type="protein sequence ID" value="TCO76902.1"/>
    <property type="molecule type" value="Genomic_DNA"/>
</dbReference>
<dbReference type="Gene3D" id="1.10.287.130">
    <property type="match status" value="1"/>
</dbReference>
<dbReference type="PRINTS" id="PR00344">
    <property type="entry name" value="BCTRLSENSOR"/>
</dbReference>
<dbReference type="NCBIfam" id="TIGR00229">
    <property type="entry name" value="sensory_box"/>
    <property type="match status" value="2"/>
</dbReference>
<gene>
    <name evidence="11" type="ORF">EV214_10759</name>
</gene>
<dbReference type="PANTHER" id="PTHR43547">
    <property type="entry name" value="TWO-COMPONENT HISTIDINE KINASE"/>
    <property type="match status" value="1"/>
</dbReference>
<evidence type="ECO:0000256" key="2">
    <source>
        <dbReference type="ARBA" id="ARBA00012438"/>
    </source>
</evidence>
<name>A0A4R2KVE6_9FIRM</name>
<keyword evidence="5" id="KW-0547">Nucleotide-binding</keyword>
<dbReference type="InterPro" id="IPR003661">
    <property type="entry name" value="HisK_dim/P_dom"/>
</dbReference>
<dbReference type="SMART" id="SM00387">
    <property type="entry name" value="HATPase_c"/>
    <property type="match status" value="1"/>
</dbReference>
<evidence type="ECO:0000256" key="8">
    <source>
        <dbReference type="ARBA" id="ARBA00023012"/>
    </source>
</evidence>
<feature type="domain" description="Histidine kinase" evidence="9">
    <location>
        <begin position="516"/>
        <end position="739"/>
    </location>
</feature>
<dbReference type="InterPro" id="IPR003594">
    <property type="entry name" value="HATPase_dom"/>
</dbReference>
<dbReference type="PANTHER" id="PTHR43547:SF2">
    <property type="entry name" value="HYBRID SIGNAL TRANSDUCTION HISTIDINE KINASE C"/>
    <property type="match status" value="1"/>
</dbReference>
<proteinExistence type="predicted"/>
<dbReference type="SUPFAM" id="SSF47384">
    <property type="entry name" value="Homodimeric domain of signal transducing histidine kinase"/>
    <property type="match status" value="1"/>
</dbReference>
<dbReference type="InterPro" id="IPR035965">
    <property type="entry name" value="PAS-like_dom_sf"/>
</dbReference>
<organism evidence="11 12">
    <name type="scientific">Marinisporobacter balticus</name>
    <dbReference type="NCBI Taxonomy" id="2018667"/>
    <lineage>
        <taxon>Bacteria</taxon>
        <taxon>Bacillati</taxon>
        <taxon>Bacillota</taxon>
        <taxon>Clostridia</taxon>
        <taxon>Peptostreptococcales</taxon>
        <taxon>Thermotaleaceae</taxon>
        <taxon>Marinisporobacter</taxon>
    </lineage>
</organism>
<dbReference type="SMART" id="SM00091">
    <property type="entry name" value="PAS"/>
    <property type="match status" value="4"/>
</dbReference>
<dbReference type="Gene3D" id="3.30.450.20">
    <property type="entry name" value="PAS domain"/>
    <property type="match status" value="4"/>
</dbReference>
<dbReference type="Gene3D" id="3.30.565.10">
    <property type="entry name" value="Histidine kinase-like ATPase, C-terminal domain"/>
    <property type="match status" value="1"/>
</dbReference>
<dbReference type="InterPro" id="IPR005467">
    <property type="entry name" value="His_kinase_dom"/>
</dbReference>
<dbReference type="SMART" id="SM00388">
    <property type="entry name" value="HisKA"/>
    <property type="match status" value="1"/>
</dbReference>
<dbReference type="InterPro" id="IPR000014">
    <property type="entry name" value="PAS"/>
</dbReference>
<dbReference type="SUPFAM" id="SSF55874">
    <property type="entry name" value="ATPase domain of HSP90 chaperone/DNA topoisomerase II/histidine kinase"/>
    <property type="match status" value="1"/>
</dbReference>
<dbReference type="CDD" id="cd00130">
    <property type="entry name" value="PAS"/>
    <property type="match status" value="3"/>
</dbReference>
<dbReference type="Pfam" id="PF13426">
    <property type="entry name" value="PAS_9"/>
    <property type="match status" value="2"/>
</dbReference>
<dbReference type="InterPro" id="IPR036890">
    <property type="entry name" value="HATPase_C_sf"/>
</dbReference>
<dbReference type="Pfam" id="PF13188">
    <property type="entry name" value="PAS_8"/>
    <property type="match status" value="1"/>
</dbReference>
<evidence type="ECO:0000313" key="12">
    <source>
        <dbReference type="Proteomes" id="UP000294919"/>
    </source>
</evidence>
<keyword evidence="8" id="KW-0902">Two-component regulatory system</keyword>
<evidence type="ECO:0000256" key="4">
    <source>
        <dbReference type="ARBA" id="ARBA00022679"/>
    </source>
</evidence>
<keyword evidence="6" id="KW-0418">Kinase</keyword>
<dbReference type="Pfam" id="PF00512">
    <property type="entry name" value="HisKA"/>
    <property type="match status" value="1"/>
</dbReference>
<keyword evidence="7" id="KW-0067">ATP-binding</keyword>
<evidence type="ECO:0000256" key="5">
    <source>
        <dbReference type="ARBA" id="ARBA00022741"/>
    </source>
</evidence>
<dbReference type="RefSeq" id="WP_132244195.1">
    <property type="nucleotide sequence ID" value="NZ_SLWV01000007.1"/>
</dbReference>
<evidence type="ECO:0000259" key="9">
    <source>
        <dbReference type="PROSITE" id="PS50109"/>
    </source>
</evidence>
<comment type="catalytic activity">
    <reaction evidence="1">
        <text>ATP + protein L-histidine = ADP + protein N-phospho-L-histidine.</text>
        <dbReference type="EC" id="2.7.13.3"/>
    </reaction>
</comment>
<dbReference type="GO" id="GO:0005524">
    <property type="term" value="F:ATP binding"/>
    <property type="evidence" value="ECO:0007669"/>
    <property type="project" value="UniProtKB-KW"/>
</dbReference>
<evidence type="ECO:0000313" key="11">
    <source>
        <dbReference type="EMBL" id="TCO76902.1"/>
    </source>
</evidence>
<evidence type="ECO:0000256" key="3">
    <source>
        <dbReference type="ARBA" id="ARBA00022553"/>
    </source>
</evidence>
<dbReference type="SUPFAM" id="SSF55785">
    <property type="entry name" value="PYP-like sensor domain (PAS domain)"/>
    <property type="match status" value="3"/>
</dbReference>
<keyword evidence="12" id="KW-1185">Reference proteome</keyword>
<protein>
    <recommendedName>
        <fullName evidence="2">histidine kinase</fullName>
        <ecNumber evidence="2">2.7.13.3</ecNumber>
    </recommendedName>
</protein>
<dbReference type="Pfam" id="PF02518">
    <property type="entry name" value="HATPase_c"/>
    <property type="match status" value="1"/>
</dbReference>
<dbReference type="FunFam" id="3.30.565.10:FF:000037">
    <property type="entry name" value="Hybrid sensor histidine kinase/response regulator"/>
    <property type="match status" value="1"/>
</dbReference>
<evidence type="ECO:0000259" key="10">
    <source>
        <dbReference type="PROSITE" id="PS50112"/>
    </source>
</evidence>
<comment type="caution">
    <text evidence="11">The sequence shown here is derived from an EMBL/GenBank/DDBJ whole genome shotgun (WGS) entry which is preliminary data.</text>
</comment>
<sequence length="769" mass="89462">MFDMCTDVESFCNHLPIPIIIFDKNMEIIKCNEEIYNLSHIKSDCIHEGIKGWLIDDLNLFKQNMKQRAVFEKKLETNNHFQYFKVQCKKILDENAQLKSIVVILNDITAYKKTEIEMKEKNERLYSAFKNMPIVMDAIDEKGNIILWNKECERVIGYDQEVMKNNRKIWEKLYQNEEYKQKIMKEISVGNYNFRDVEYDIACKDGSIKTISGFNISKEFSIDSWCSWAFGVDVIHGKNIEEKLRKKINELDKIFEVLPDLYFRIDAKWNILDCKSSRHLDFNINPKEYIGKTIINAVPKDIKLFTYKTINEALNINALVEKELSIKRNGQIKYYESRVIPLATEEIIIIIRDVSKRKIAQENLKDSEIRYRNFFNICPDFIYIVDMKNHVIMDANPAFIRKFLIDKKDIGHVKITDFVADESVDILRKAEFKLLKGEAIVGIQFIAKNIRGNTFQIESNCVPIMKDGIVEKILCCTRDISERTKIREIKKKEKENRKLLNAAKAYEKLRTEFFANISHEFRTPINVILGAIQLTDTYLKDMNGSKDCEKITKMNKSIKQNCYRLIRLVNNLIDITRIDSGFLQLNLRNCDIVKIVKDITDSVDPFIAVKNLKLTFHADMDKKIIACDPDKIERMILNLLSNAIKFTKEGDKIAVCIKNTEASVMVSVKDSGIGIKEEHLKIIFERFRQVNKSFIREHEGSGIGLSLVKNLVEMHGGSIGVNSTYKEGTEFIIKLPNKRIKAPNNICDCNTMHSEKVEKVFIEFSDIYF</sequence>
<dbReference type="GO" id="GO:0000155">
    <property type="term" value="F:phosphorelay sensor kinase activity"/>
    <property type="evidence" value="ECO:0007669"/>
    <property type="project" value="InterPro"/>
</dbReference>
<accession>A0A4R2KVE6</accession>
<evidence type="ECO:0000256" key="7">
    <source>
        <dbReference type="ARBA" id="ARBA00022840"/>
    </source>
</evidence>
<dbReference type="OrthoDB" id="9813394at2"/>
<dbReference type="AlphaFoldDB" id="A0A4R2KVE6"/>
<keyword evidence="4" id="KW-0808">Transferase</keyword>
<dbReference type="PROSITE" id="PS50112">
    <property type="entry name" value="PAS"/>
    <property type="match status" value="1"/>
</dbReference>
<dbReference type="PROSITE" id="PS50109">
    <property type="entry name" value="HIS_KIN"/>
    <property type="match status" value="1"/>
</dbReference>
<evidence type="ECO:0000256" key="1">
    <source>
        <dbReference type="ARBA" id="ARBA00000085"/>
    </source>
</evidence>
<evidence type="ECO:0000256" key="6">
    <source>
        <dbReference type="ARBA" id="ARBA00022777"/>
    </source>
</evidence>